<dbReference type="EMBL" id="AORZ01000035">
    <property type="protein sequence ID" value="EMF00017.1"/>
    <property type="molecule type" value="Genomic_DNA"/>
</dbReference>
<evidence type="ECO:0000256" key="1">
    <source>
        <dbReference type="SAM" id="MobiDB-lite"/>
    </source>
</evidence>
<dbReference type="RefSeq" id="WP_004944597.1">
    <property type="nucleotide sequence ID" value="NZ_CP072827.1"/>
</dbReference>
<name>M3C7V6_STRM1</name>
<organism evidence="2 3">
    <name type="scientific">Streptomyces mobaraensis (strain ATCC 29032 / DSM 40847 / JCM 4168 / NBRC 13819 / NCIMB 11159 / IPCR 16-22)</name>
    <dbReference type="NCBI Taxonomy" id="1223523"/>
    <lineage>
        <taxon>Bacteria</taxon>
        <taxon>Bacillati</taxon>
        <taxon>Actinomycetota</taxon>
        <taxon>Actinomycetes</taxon>
        <taxon>Kitasatosporales</taxon>
        <taxon>Streptomycetaceae</taxon>
        <taxon>Streptomyces</taxon>
    </lineage>
</organism>
<dbReference type="Proteomes" id="UP000011740">
    <property type="component" value="Unassembled WGS sequence"/>
</dbReference>
<evidence type="ECO:0000313" key="3">
    <source>
        <dbReference type="Proteomes" id="UP000011740"/>
    </source>
</evidence>
<dbReference type="InterPro" id="IPR046300">
    <property type="entry name" value="DUF6415"/>
</dbReference>
<comment type="caution">
    <text evidence="2">The sequence shown here is derived from an EMBL/GenBank/DDBJ whole genome shotgun (WGS) entry which is preliminary data.</text>
</comment>
<feature type="compositionally biased region" description="Basic and acidic residues" evidence="1">
    <location>
        <begin position="55"/>
        <end position="72"/>
    </location>
</feature>
<gene>
    <name evidence="2" type="ORF">H340_13606</name>
</gene>
<protein>
    <submittedName>
        <fullName evidence="2">Uncharacterized protein</fullName>
    </submittedName>
</protein>
<feature type="region of interest" description="Disordered" evidence="1">
    <location>
        <begin position="41"/>
        <end position="81"/>
    </location>
</feature>
<evidence type="ECO:0000313" key="2">
    <source>
        <dbReference type="EMBL" id="EMF00017.1"/>
    </source>
</evidence>
<feature type="region of interest" description="Disordered" evidence="1">
    <location>
        <begin position="100"/>
        <end position="138"/>
    </location>
</feature>
<reference evidence="2 3" key="1">
    <citation type="journal article" date="2013" name="Genome Announc.">
        <title>Whole-Genome Shotgun Assembly and Analysis of the Genome of Streptomyces mobaraensis DSM 40847, a Strain for Industrial Production of Microbial Transglutaminase.</title>
        <authorList>
            <person name="Yang H."/>
            <person name="He T."/>
            <person name="Wu W."/>
            <person name="Zhu W."/>
            <person name="Lu B."/>
            <person name="Sun W."/>
        </authorList>
    </citation>
    <scope>NUCLEOTIDE SEQUENCE [LARGE SCALE GENOMIC DNA]</scope>
    <source>
        <strain evidence="2 3">DSM 40847</strain>
    </source>
</reference>
<dbReference type="STRING" id="1223523.H340_13606"/>
<proteinExistence type="predicted"/>
<sequence length="138" mass="15046">MTRQDLIDVIGRALMPTAVLPRAEEVRELTERLRDHVTRLAREVEDRTGAMTPSTDERRHATSAVEDARRELGAGPGPGLRSAVAHMQNLARVCQRLRCHSSSGAARSAEPRRTSPRARNGQDQAPPVSGSGTCRNGM</sequence>
<dbReference type="AlphaFoldDB" id="M3C7V6"/>
<accession>M3C7V6</accession>
<dbReference type="Pfam" id="PF19979">
    <property type="entry name" value="DUF6415"/>
    <property type="match status" value="1"/>
</dbReference>